<feature type="transmembrane region" description="Helical" evidence="1">
    <location>
        <begin position="281"/>
        <end position="299"/>
    </location>
</feature>
<protein>
    <submittedName>
        <fullName evidence="3">4,4'-diaponeurosporenoate glycosyltransferase</fullName>
    </submittedName>
</protein>
<dbReference type="PANTHER" id="PTHR43646:SF3">
    <property type="entry name" value="SLR1566 PROTEIN"/>
    <property type="match status" value="1"/>
</dbReference>
<keyword evidence="1" id="KW-1133">Transmembrane helix</keyword>
<accession>A0ABQ4TZB2</accession>
<reference evidence="3" key="1">
    <citation type="journal article" date="2021" name="Front. Microbiol.">
        <title>Comprehensive Comparative Genomics and Phenotyping of Methylobacterium Species.</title>
        <authorList>
            <person name="Alessa O."/>
            <person name="Ogura Y."/>
            <person name="Fujitani Y."/>
            <person name="Takami H."/>
            <person name="Hayashi T."/>
            <person name="Sahin N."/>
            <person name="Tani A."/>
        </authorList>
    </citation>
    <scope>NUCLEOTIDE SEQUENCE</scope>
    <source>
        <strain evidence="3">DSM 23632</strain>
    </source>
</reference>
<gene>
    <name evidence="3" type="primary">crtQ</name>
    <name evidence="3" type="ORF">MPOCJGCO_2697</name>
</gene>
<dbReference type="SUPFAM" id="SSF53448">
    <property type="entry name" value="Nucleotide-diphospho-sugar transferases"/>
    <property type="match status" value="1"/>
</dbReference>
<keyword evidence="1" id="KW-0472">Membrane</keyword>
<evidence type="ECO:0000313" key="4">
    <source>
        <dbReference type="Proteomes" id="UP001055057"/>
    </source>
</evidence>
<dbReference type="InterPro" id="IPR029044">
    <property type="entry name" value="Nucleotide-diphossugar_trans"/>
</dbReference>
<dbReference type="RefSeq" id="WP_238183199.1">
    <property type="nucleotide sequence ID" value="NZ_BPRB01000147.1"/>
</dbReference>
<evidence type="ECO:0000256" key="1">
    <source>
        <dbReference type="SAM" id="Phobius"/>
    </source>
</evidence>
<proteinExistence type="predicted"/>
<dbReference type="EMBL" id="BPRB01000147">
    <property type="protein sequence ID" value="GJE60584.1"/>
    <property type="molecule type" value="Genomic_DNA"/>
</dbReference>
<dbReference type="Proteomes" id="UP001055057">
    <property type="component" value="Unassembled WGS sequence"/>
</dbReference>
<evidence type="ECO:0000313" key="3">
    <source>
        <dbReference type="EMBL" id="GJE60584.1"/>
    </source>
</evidence>
<dbReference type="PANTHER" id="PTHR43646">
    <property type="entry name" value="GLYCOSYLTRANSFERASE"/>
    <property type="match status" value="1"/>
</dbReference>
<sequence length="379" mass="39637">MLDLALVVLALLCLVVALQPVLFAGMNLPLLRTPVPDAGAGGLVSILIPARNEAANIARTVRAALASTGVPVEVLVGDDHSTDATPEIVRGIADPRLRLVPVPALPEGWTGKNHACAHLAEQARGAHLLFIDADVHLEPVAAAALAAQARTSGAALVSGVPRQVMGSPGEMLTVPMINFLLVGYLPVPMMRASRDPALGAACGQLVLVDRAAYHAAGGHGAIRETLHDGVRLPRLMRAAGHRTDLVAGHRLAACRMYAGFRQSWAGFSKNAHEGMATPRALPVWTALLLLGQVVPWLLVPAGLFGLLPFMAFAAALAALALSLAARAAITLRSREPLPTILLHPATVLVALAIQWNVLLRRERAGAATWKGRSYPVGGA</sequence>
<dbReference type="Gene3D" id="3.90.550.10">
    <property type="entry name" value="Spore Coat Polysaccharide Biosynthesis Protein SpsA, Chain A"/>
    <property type="match status" value="1"/>
</dbReference>
<reference evidence="3" key="2">
    <citation type="submission" date="2021-08" db="EMBL/GenBank/DDBJ databases">
        <authorList>
            <person name="Tani A."/>
            <person name="Ola A."/>
            <person name="Ogura Y."/>
            <person name="Katsura K."/>
            <person name="Hayashi T."/>
        </authorList>
    </citation>
    <scope>NUCLEOTIDE SEQUENCE</scope>
    <source>
        <strain evidence="3">DSM 23632</strain>
    </source>
</reference>
<dbReference type="InterPro" id="IPR001173">
    <property type="entry name" value="Glyco_trans_2-like"/>
</dbReference>
<feature type="transmembrane region" description="Helical" evidence="1">
    <location>
        <begin position="306"/>
        <end position="329"/>
    </location>
</feature>
<organism evidence="3 4">
    <name type="scientific">Methylobacterium trifolii</name>
    <dbReference type="NCBI Taxonomy" id="1003092"/>
    <lineage>
        <taxon>Bacteria</taxon>
        <taxon>Pseudomonadati</taxon>
        <taxon>Pseudomonadota</taxon>
        <taxon>Alphaproteobacteria</taxon>
        <taxon>Hyphomicrobiales</taxon>
        <taxon>Methylobacteriaceae</taxon>
        <taxon>Methylobacterium</taxon>
    </lineage>
</organism>
<evidence type="ECO:0000259" key="2">
    <source>
        <dbReference type="Pfam" id="PF00535"/>
    </source>
</evidence>
<dbReference type="Pfam" id="PF00535">
    <property type="entry name" value="Glycos_transf_2"/>
    <property type="match status" value="1"/>
</dbReference>
<comment type="caution">
    <text evidence="3">The sequence shown here is derived from an EMBL/GenBank/DDBJ whole genome shotgun (WGS) entry which is preliminary data.</text>
</comment>
<keyword evidence="1" id="KW-0812">Transmembrane</keyword>
<keyword evidence="4" id="KW-1185">Reference proteome</keyword>
<name>A0ABQ4TZB2_9HYPH</name>
<feature type="domain" description="Glycosyltransferase 2-like" evidence="2">
    <location>
        <begin position="45"/>
        <end position="176"/>
    </location>
</feature>